<name>A0ABQ4CEH7_9ACTN</name>
<accession>A0ABQ4CEH7</accession>
<dbReference type="PROSITE" id="PS51257">
    <property type="entry name" value="PROKAR_LIPOPROTEIN"/>
    <property type="match status" value="1"/>
</dbReference>
<organism evidence="2 3">
    <name type="scientific">Asanoa iriomotensis</name>
    <dbReference type="NCBI Taxonomy" id="234613"/>
    <lineage>
        <taxon>Bacteria</taxon>
        <taxon>Bacillati</taxon>
        <taxon>Actinomycetota</taxon>
        <taxon>Actinomycetes</taxon>
        <taxon>Micromonosporales</taxon>
        <taxon>Micromonosporaceae</taxon>
        <taxon>Asanoa</taxon>
    </lineage>
</organism>
<feature type="signal peptide" evidence="1">
    <location>
        <begin position="1"/>
        <end position="23"/>
    </location>
</feature>
<dbReference type="Proteomes" id="UP000624325">
    <property type="component" value="Unassembled WGS sequence"/>
</dbReference>
<proteinExistence type="predicted"/>
<reference evidence="2 3" key="1">
    <citation type="submission" date="2021-01" db="EMBL/GenBank/DDBJ databases">
        <title>Whole genome shotgun sequence of Asanoa iriomotensis NBRC 100142.</title>
        <authorList>
            <person name="Komaki H."/>
            <person name="Tamura T."/>
        </authorList>
    </citation>
    <scope>NUCLEOTIDE SEQUENCE [LARGE SCALE GENOMIC DNA]</scope>
    <source>
        <strain evidence="2 3">NBRC 100142</strain>
    </source>
</reference>
<evidence type="ECO:0000313" key="3">
    <source>
        <dbReference type="Proteomes" id="UP000624325"/>
    </source>
</evidence>
<evidence type="ECO:0000313" key="2">
    <source>
        <dbReference type="EMBL" id="GIF61169.1"/>
    </source>
</evidence>
<dbReference type="EMBL" id="BONC01000091">
    <property type="protein sequence ID" value="GIF61169.1"/>
    <property type="molecule type" value="Genomic_DNA"/>
</dbReference>
<protein>
    <submittedName>
        <fullName evidence="2">Uncharacterized protein</fullName>
    </submittedName>
</protein>
<feature type="chain" id="PRO_5047086363" evidence="1">
    <location>
        <begin position="24"/>
        <end position="398"/>
    </location>
</feature>
<keyword evidence="3" id="KW-1185">Reference proteome</keyword>
<evidence type="ECO:0000256" key="1">
    <source>
        <dbReference type="SAM" id="SignalP"/>
    </source>
</evidence>
<comment type="caution">
    <text evidence="2">The sequence shown here is derived from an EMBL/GenBank/DDBJ whole genome shotgun (WGS) entry which is preliminary data.</text>
</comment>
<keyword evidence="1" id="KW-0732">Signal</keyword>
<sequence>MRAPARFAALAALLLLLAGCESAAPPPPPEPVRPQWNQLTLPVPPGPTGRVLVRDAIRCGQSWYVGGGVSTPAGDTRPALWRTSDPAAATGWTAAPVDTVNDYYAIRSVIYSLGCRDGLVAAIGAKSGGAHGNPRVRTFYSRTDGTLVAVPSRDFELYGGGRQVSVNHIAGGGPGGWLIAGNRAGGATVWTSPDATAFTIHEDLAPLANSPELTTTAVDTVAVPSGWVVTGGARPKGRIDRDPYVWTSADAAAWTRVPLPGTPDDEQAQRIARTPDGLVALGVAGTAFAAWRGDATGAAGWSGATKFGDTGVGMVAGVDGVAVLASAGRMVVATVGADGHRLWTGSLAGKDWNSVTAPVQVGPGGSTAVSVGGDGDTLLLLTDDGATSGIWASQFPRA</sequence>
<gene>
    <name evidence="2" type="ORF">Air01nite_72640</name>
</gene>
<dbReference type="RefSeq" id="WP_203707983.1">
    <property type="nucleotide sequence ID" value="NZ_BAAALU010000006.1"/>
</dbReference>